<comment type="caution">
    <text evidence="2">The sequence shown here is derived from an EMBL/GenBank/DDBJ whole genome shotgun (WGS) entry which is preliminary data.</text>
</comment>
<organism evidence="2 3">
    <name type="scientific">Holdemanella biformis</name>
    <dbReference type="NCBI Taxonomy" id="1735"/>
    <lineage>
        <taxon>Bacteria</taxon>
        <taxon>Bacillati</taxon>
        <taxon>Bacillota</taxon>
        <taxon>Erysipelotrichia</taxon>
        <taxon>Erysipelotrichales</taxon>
        <taxon>Erysipelotrichaceae</taxon>
        <taxon>Holdemanella</taxon>
    </lineage>
</organism>
<dbReference type="SMART" id="SM01126">
    <property type="entry name" value="DDE_Tnp_IS1595"/>
    <property type="match status" value="1"/>
</dbReference>
<dbReference type="NCBIfam" id="NF033547">
    <property type="entry name" value="transpos_IS1595"/>
    <property type="match status" value="1"/>
</dbReference>
<sequence>MCTEFNLKIDESTELLDTRIFDSYDTNELLLLSDTIKQSCFEFLFNSHIECCPYCGSIHIVKAGKNSKGRQRYKCNNCKRRFINSTNHLMHWSHLSKEQWEILFYSSLNNDYLSKTAKLVGISIVSAFYNRHKLMYVLNELINKKQLSKKIALDETYLTYQAKGFVNQNRRGISKDKIGIACAIDEDGNYVVHTADRGRPTSSTLIDIFKNTIRPGSIVISDSQRSYHQLMDALNIKWVKIPSGEKSKDGYTLEMVNHLHDRIKAFFRGKRNVMTHYLQGYLALFQYSELHTMMIGSKMFQDEFMKINNILSGVRNKDICPEVNLYKTLYEC</sequence>
<gene>
    <name evidence="2" type="ORF">DWV56_06500</name>
</gene>
<protein>
    <submittedName>
        <fullName evidence="2">IS1595 family transposase</fullName>
    </submittedName>
</protein>
<dbReference type="RefSeq" id="WP_118357269.1">
    <property type="nucleotide sequence ID" value="NZ_QSAT01000017.1"/>
</dbReference>
<dbReference type="EMBL" id="QSAT01000017">
    <property type="protein sequence ID" value="RGW75090.1"/>
    <property type="molecule type" value="Genomic_DNA"/>
</dbReference>
<dbReference type="Pfam" id="PF12762">
    <property type="entry name" value="DDE_Tnp_IS1595"/>
    <property type="match status" value="1"/>
</dbReference>
<dbReference type="Proteomes" id="UP000284651">
    <property type="component" value="Unassembled WGS sequence"/>
</dbReference>
<reference evidence="2 3" key="1">
    <citation type="submission" date="2018-08" db="EMBL/GenBank/DDBJ databases">
        <title>A genome reference for cultivated species of the human gut microbiota.</title>
        <authorList>
            <person name="Zou Y."/>
            <person name="Xue W."/>
            <person name="Luo G."/>
        </authorList>
    </citation>
    <scope>NUCLEOTIDE SEQUENCE [LARGE SCALE GENOMIC DNA]</scope>
    <source>
        <strain evidence="2 3">AF10-31</strain>
    </source>
</reference>
<evidence type="ECO:0000313" key="2">
    <source>
        <dbReference type="EMBL" id="RGW75090.1"/>
    </source>
</evidence>
<evidence type="ECO:0000259" key="1">
    <source>
        <dbReference type="SMART" id="SM01126"/>
    </source>
</evidence>
<dbReference type="AlphaFoldDB" id="A0A413CTZ5"/>
<dbReference type="InterPro" id="IPR024445">
    <property type="entry name" value="Tnp_ISXO2-like"/>
</dbReference>
<name>A0A413CTZ5_9FIRM</name>
<evidence type="ECO:0000313" key="3">
    <source>
        <dbReference type="Proteomes" id="UP000284651"/>
    </source>
</evidence>
<accession>A0A413CTZ5</accession>
<feature type="domain" description="ISXO2-like transposase" evidence="1">
    <location>
        <begin position="146"/>
        <end position="292"/>
    </location>
</feature>
<proteinExistence type="predicted"/>